<dbReference type="EMBL" id="MK072385">
    <property type="protein sequence ID" value="AYV83012.1"/>
    <property type="molecule type" value="Genomic_DNA"/>
</dbReference>
<gene>
    <name evidence="3" type="ORF">Hyperionvirus3_158</name>
</gene>
<dbReference type="InterPro" id="IPR050216">
    <property type="entry name" value="LRR_domain-containing"/>
</dbReference>
<dbReference type="PANTHER" id="PTHR48051:SF1">
    <property type="entry name" value="RAS SUPPRESSOR PROTEIN 1"/>
    <property type="match status" value="1"/>
</dbReference>
<evidence type="ECO:0000313" key="3">
    <source>
        <dbReference type="EMBL" id="AYV83012.1"/>
    </source>
</evidence>
<keyword evidence="2" id="KW-0677">Repeat</keyword>
<dbReference type="Gene3D" id="3.80.10.10">
    <property type="entry name" value="Ribonuclease Inhibitor"/>
    <property type="match status" value="2"/>
</dbReference>
<organism evidence="3">
    <name type="scientific">Hyperionvirus sp</name>
    <dbReference type="NCBI Taxonomy" id="2487770"/>
    <lineage>
        <taxon>Viruses</taxon>
        <taxon>Varidnaviria</taxon>
        <taxon>Bamfordvirae</taxon>
        <taxon>Nucleocytoviricota</taxon>
        <taxon>Megaviricetes</taxon>
        <taxon>Imitervirales</taxon>
        <taxon>Mimiviridae</taxon>
        <taxon>Klosneuvirinae</taxon>
    </lineage>
</organism>
<reference evidence="3" key="1">
    <citation type="submission" date="2018-10" db="EMBL/GenBank/DDBJ databases">
        <title>Hidden diversity of soil giant viruses.</title>
        <authorList>
            <person name="Schulz F."/>
            <person name="Alteio L."/>
            <person name="Goudeau D."/>
            <person name="Ryan E.M."/>
            <person name="Malmstrom R.R."/>
            <person name="Blanchard J."/>
            <person name="Woyke T."/>
        </authorList>
    </citation>
    <scope>NUCLEOTIDE SEQUENCE</scope>
    <source>
        <strain evidence="3">HYV1</strain>
    </source>
</reference>
<accession>A0A3G5A7J2</accession>
<evidence type="ECO:0000256" key="1">
    <source>
        <dbReference type="ARBA" id="ARBA00022614"/>
    </source>
</evidence>
<proteinExistence type="predicted"/>
<dbReference type="SUPFAM" id="SSF52058">
    <property type="entry name" value="L domain-like"/>
    <property type="match status" value="2"/>
</dbReference>
<dbReference type="InterPro" id="IPR032675">
    <property type="entry name" value="LRR_dom_sf"/>
</dbReference>
<evidence type="ECO:0000256" key="2">
    <source>
        <dbReference type="ARBA" id="ARBA00022737"/>
    </source>
</evidence>
<keyword evidence="1" id="KW-0433">Leucine-rich repeat</keyword>
<protein>
    <recommendedName>
        <fullName evidence="4">Leucine-rich repeat protein</fullName>
    </recommendedName>
</protein>
<dbReference type="PANTHER" id="PTHR48051">
    <property type="match status" value="1"/>
</dbReference>
<evidence type="ECO:0008006" key="4">
    <source>
        <dbReference type="Google" id="ProtNLM"/>
    </source>
</evidence>
<name>A0A3G5A7J2_9VIRU</name>
<sequence>MFKKLRPVPPDDTKSAPLFTIPPLAICDFYTILDLVTLRRTHRSFSQKGKICQEASPLIHLTSYTDYSQVPIQFPKAKLLIEKTSHHIITSQNSFVLANITSLNIPDNSLNEIQLEIMTRLTSFSLSISPDTKTLTLDELTQLTDLELHHNTTLEGIPLRKLTSLRRLNLNGNMSVKDLDIESLPLHSLSLGYNSAITPSVLATLRLTYLNISGSAKHAIGDEIIKCRTLTELELNMNDLIICGLPAVKKMGHLRKLILHHPQKNYEEYTAHLTNLTHLEIHDINTQIEVIGPRSIQTLHVIGRTHYYSFTCASFDNLTYLKLDMETVNIIINFNNLRKLTYLDMYLETPTKIDYRELGALTILKKIILRIGTFNETKINLSPCISLTSVEILSESNHSSFSPRDLIANENIQSLTIKTLNTTIHDNSFDRYPNLNYLSLHSFSYVLYKCKCFENLHKLALLEIAKHQHLDTECIVSLERRGIMIRRISS</sequence>